<proteinExistence type="predicted"/>
<dbReference type="RefSeq" id="WP_272181501.1">
    <property type="nucleotide sequence ID" value="NZ_JAQOMS010000002.1"/>
</dbReference>
<accession>A0ABT5FFE1</accession>
<protein>
    <submittedName>
        <fullName evidence="1">Uncharacterized protein</fullName>
    </submittedName>
</protein>
<dbReference type="SUPFAM" id="SSF49344">
    <property type="entry name" value="CBD9-like"/>
    <property type="match status" value="1"/>
</dbReference>
<gene>
    <name evidence="1" type="ORF">PN838_17760</name>
</gene>
<organism evidence="1 2">
    <name type="scientific">Psychrosphaera algicola</name>
    <dbReference type="NCBI Taxonomy" id="3023714"/>
    <lineage>
        <taxon>Bacteria</taxon>
        <taxon>Pseudomonadati</taxon>
        <taxon>Pseudomonadota</taxon>
        <taxon>Gammaproteobacteria</taxon>
        <taxon>Alteromonadales</taxon>
        <taxon>Pseudoalteromonadaceae</taxon>
        <taxon>Psychrosphaera</taxon>
    </lineage>
</organism>
<dbReference type="Gene3D" id="2.60.40.1190">
    <property type="match status" value="1"/>
</dbReference>
<evidence type="ECO:0000313" key="1">
    <source>
        <dbReference type="EMBL" id="MDC2890264.1"/>
    </source>
</evidence>
<dbReference type="EMBL" id="JAQOMS010000002">
    <property type="protein sequence ID" value="MDC2890264.1"/>
    <property type="molecule type" value="Genomic_DNA"/>
</dbReference>
<name>A0ABT5FFE1_9GAMM</name>
<sequence>MDNSGQTSYVFSVNHQGNYFDGIYKQDKELDLDWSAQWQYAVNVTDDFWTAEIFIPWSSMSFSIQKQNQFGLAISRLDEASNSTYASIPANSTMNSFLQLFPNTMLL</sequence>
<reference evidence="1 2" key="1">
    <citation type="submission" date="2023-01" db="EMBL/GenBank/DDBJ databases">
        <title>Psychrosphaera sp. nov., isolated from marine algae.</title>
        <authorList>
            <person name="Bayburt H."/>
            <person name="Choi B.J."/>
            <person name="Kim J.M."/>
            <person name="Choi D.G."/>
            <person name="Jeon C.O."/>
        </authorList>
    </citation>
    <scope>NUCLEOTIDE SEQUENCE [LARGE SCALE GENOMIC DNA]</scope>
    <source>
        <strain evidence="1 2">G1-22</strain>
    </source>
</reference>
<evidence type="ECO:0000313" key="2">
    <source>
        <dbReference type="Proteomes" id="UP001528411"/>
    </source>
</evidence>
<comment type="caution">
    <text evidence="1">The sequence shown here is derived from an EMBL/GenBank/DDBJ whole genome shotgun (WGS) entry which is preliminary data.</text>
</comment>
<keyword evidence="2" id="KW-1185">Reference proteome</keyword>
<dbReference type="Proteomes" id="UP001528411">
    <property type="component" value="Unassembled WGS sequence"/>
</dbReference>